<name>A0A0N4VAX6_ENTVE</name>
<accession>A0A0N4VAX6</accession>
<evidence type="ECO:0000256" key="1">
    <source>
        <dbReference type="SAM" id="Phobius"/>
    </source>
</evidence>
<gene>
    <name evidence="2" type="ORF">EVEC_LOCUS7151</name>
</gene>
<keyword evidence="1" id="KW-0812">Transmembrane</keyword>
<organism evidence="4">
    <name type="scientific">Enterobius vermicularis</name>
    <name type="common">Human pinworm</name>
    <dbReference type="NCBI Taxonomy" id="51028"/>
    <lineage>
        <taxon>Eukaryota</taxon>
        <taxon>Metazoa</taxon>
        <taxon>Ecdysozoa</taxon>
        <taxon>Nematoda</taxon>
        <taxon>Chromadorea</taxon>
        <taxon>Rhabditida</taxon>
        <taxon>Spirurina</taxon>
        <taxon>Oxyuridomorpha</taxon>
        <taxon>Oxyuroidea</taxon>
        <taxon>Oxyuridae</taxon>
        <taxon>Enterobius</taxon>
    </lineage>
</organism>
<protein>
    <submittedName>
        <fullName evidence="4">Vesicle transport protein GOT1B</fullName>
    </submittedName>
</protein>
<feature type="transmembrane region" description="Helical" evidence="1">
    <location>
        <begin position="6"/>
        <end position="29"/>
    </location>
</feature>
<evidence type="ECO:0000313" key="4">
    <source>
        <dbReference type="WBParaSite" id="EVEC_0000766701-mRNA-1"/>
    </source>
</evidence>
<evidence type="ECO:0000313" key="2">
    <source>
        <dbReference type="EMBL" id="VDD92400.1"/>
    </source>
</evidence>
<keyword evidence="1" id="KW-1133">Transmembrane helix</keyword>
<dbReference type="EMBL" id="UXUI01008798">
    <property type="protein sequence ID" value="VDD92400.1"/>
    <property type="molecule type" value="Genomic_DNA"/>
</dbReference>
<evidence type="ECO:0000313" key="3">
    <source>
        <dbReference type="Proteomes" id="UP000274131"/>
    </source>
</evidence>
<dbReference type="OrthoDB" id="5869594at2759"/>
<dbReference type="Proteomes" id="UP000274131">
    <property type="component" value="Unassembled WGS sequence"/>
</dbReference>
<dbReference type="AlphaFoldDB" id="A0A0N4VAX6"/>
<keyword evidence="1" id="KW-0472">Membrane</keyword>
<keyword evidence="3" id="KW-1185">Reference proteome</keyword>
<proteinExistence type="predicted"/>
<reference evidence="2 3" key="2">
    <citation type="submission" date="2018-10" db="EMBL/GenBank/DDBJ databases">
        <authorList>
            <consortium name="Pathogen Informatics"/>
        </authorList>
    </citation>
    <scope>NUCLEOTIDE SEQUENCE [LARGE SCALE GENOMIC DNA]</scope>
</reference>
<sequence>MWSNFMHILFAVLLHISGVICALWIWYLFPKNIGQFMLFEIRVFLSLRTKVTLKRKKNM</sequence>
<reference evidence="4" key="1">
    <citation type="submission" date="2017-02" db="UniProtKB">
        <authorList>
            <consortium name="WormBaseParasite"/>
        </authorList>
    </citation>
    <scope>IDENTIFICATION</scope>
</reference>
<dbReference type="WBParaSite" id="EVEC_0000766701-mRNA-1">
    <property type="protein sequence ID" value="EVEC_0000766701-mRNA-1"/>
    <property type="gene ID" value="EVEC_0000766701"/>
</dbReference>